<dbReference type="InterPro" id="IPR034122">
    <property type="entry name" value="Retropepsin-like_bacterial"/>
</dbReference>
<evidence type="ECO:0008006" key="4">
    <source>
        <dbReference type="Google" id="ProtNLM"/>
    </source>
</evidence>
<proteinExistence type="predicted"/>
<keyword evidence="2" id="KW-1133">Transmembrane helix</keyword>
<dbReference type="EMBL" id="UOFH01000007">
    <property type="protein sequence ID" value="VAW58348.1"/>
    <property type="molecule type" value="Genomic_DNA"/>
</dbReference>
<dbReference type="InterPro" id="IPR001969">
    <property type="entry name" value="Aspartic_peptidase_AS"/>
</dbReference>
<keyword evidence="2" id="KW-0812">Transmembrane</keyword>
<evidence type="ECO:0000256" key="2">
    <source>
        <dbReference type="SAM" id="Phobius"/>
    </source>
</evidence>
<reference evidence="3" key="1">
    <citation type="submission" date="2018-06" db="EMBL/GenBank/DDBJ databases">
        <authorList>
            <person name="Zhirakovskaya E."/>
        </authorList>
    </citation>
    <scope>NUCLEOTIDE SEQUENCE</scope>
</reference>
<evidence type="ECO:0000256" key="1">
    <source>
        <dbReference type="SAM" id="MobiDB-lite"/>
    </source>
</evidence>
<dbReference type="Gene3D" id="2.40.70.10">
    <property type="entry name" value="Acid Proteases"/>
    <property type="match status" value="1"/>
</dbReference>
<dbReference type="GO" id="GO:0004190">
    <property type="term" value="F:aspartic-type endopeptidase activity"/>
    <property type="evidence" value="ECO:0007669"/>
    <property type="project" value="InterPro"/>
</dbReference>
<keyword evidence="2" id="KW-0472">Membrane</keyword>
<sequence>MNKSTFLSLKITIALIAGIAIGWFARESQQTPVAHHNPSFDEPAFIQPLTATIERNESAHLTTQQTPSPVASNDDLPVLLNSLLKQHKFEAVIALFDALQQNNKRQQLEQTREIILRFTHKLIAQKDYISAKKLLNDFLVSSNRHVATRMLLAEVHKRLADYQSAIDTLYIAKGHAIELDDINAINKNLRLLVTKQAHLFKQEIKYRELRILYEKLTEQEADYAPYFIGLAEAQDMLGDFDAARNSLQIILNHPEVGSLASAMLAELQARQPQPSRLTTDETAPDKLVETETEPASSVSLFKQGNHYLLDAEPSNGETIRLLIDTGASLTTMTLDALRKNNIQYKDTGEVRRFSTANGFVDAPIYQLDYLTIGKWRVNDIRIAALDLQGQGGTQGLLGMNFLQHFRFFIDQQNSLLYLSLRE</sequence>
<dbReference type="NCBIfam" id="TIGR02281">
    <property type="entry name" value="clan_AA_DTGA"/>
    <property type="match status" value="1"/>
</dbReference>
<gene>
    <name evidence="3" type="ORF">MNBD_GAMMA08-1466</name>
</gene>
<dbReference type="SUPFAM" id="SSF50630">
    <property type="entry name" value="Acid proteases"/>
    <property type="match status" value="1"/>
</dbReference>
<dbReference type="CDD" id="cd05483">
    <property type="entry name" value="retropepsin_like_bacteria"/>
    <property type="match status" value="1"/>
</dbReference>
<dbReference type="SUPFAM" id="SSF48452">
    <property type="entry name" value="TPR-like"/>
    <property type="match status" value="1"/>
</dbReference>
<dbReference type="GO" id="GO:0006508">
    <property type="term" value="P:proteolysis"/>
    <property type="evidence" value="ECO:0007669"/>
    <property type="project" value="InterPro"/>
</dbReference>
<dbReference type="PROSITE" id="PS00141">
    <property type="entry name" value="ASP_PROTEASE"/>
    <property type="match status" value="1"/>
</dbReference>
<protein>
    <recommendedName>
        <fullName evidence="4">Peptidase A2 domain-containing protein</fullName>
    </recommendedName>
</protein>
<feature type="compositionally biased region" description="Polar residues" evidence="1">
    <location>
        <begin position="270"/>
        <end position="281"/>
    </location>
</feature>
<accession>A0A3B0WQP9</accession>
<dbReference type="AlphaFoldDB" id="A0A3B0WQP9"/>
<feature type="region of interest" description="Disordered" evidence="1">
    <location>
        <begin position="270"/>
        <end position="290"/>
    </location>
</feature>
<dbReference type="InterPro" id="IPR011969">
    <property type="entry name" value="Clan_AA_Asp_peptidase_C"/>
</dbReference>
<dbReference type="InterPro" id="IPR021109">
    <property type="entry name" value="Peptidase_aspartic_dom_sf"/>
</dbReference>
<evidence type="ECO:0000313" key="3">
    <source>
        <dbReference type="EMBL" id="VAW58348.1"/>
    </source>
</evidence>
<dbReference type="Gene3D" id="1.25.40.10">
    <property type="entry name" value="Tetratricopeptide repeat domain"/>
    <property type="match status" value="1"/>
</dbReference>
<dbReference type="InterPro" id="IPR011990">
    <property type="entry name" value="TPR-like_helical_dom_sf"/>
</dbReference>
<feature type="transmembrane region" description="Helical" evidence="2">
    <location>
        <begin position="7"/>
        <end position="25"/>
    </location>
</feature>
<dbReference type="Pfam" id="PF13650">
    <property type="entry name" value="Asp_protease_2"/>
    <property type="match status" value="1"/>
</dbReference>
<organism evidence="3">
    <name type="scientific">hydrothermal vent metagenome</name>
    <dbReference type="NCBI Taxonomy" id="652676"/>
    <lineage>
        <taxon>unclassified sequences</taxon>
        <taxon>metagenomes</taxon>
        <taxon>ecological metagenomes</taxon>
    </lineage>
</organism>
<name>A0A3B0WQP9_9ZZZZ</name>